<keyword evidence="3" id="KW-0295">Fungicide</keyword>
<evidence type="ECO:0000256" key="1">
    <source>
        <dbReference type="ARBA" id="ARBA00006722"/>
    </source>
</evidence>
<dbReference type="Proteomes" id="UP000694864">
    <property type="component" value="Chromosome 10"/>
</dbReference>
<evidence type="ECO:0000256" key="6">
    <source>
        <dbReference type="SAM" id="SignalP"/>
    </source>
</evidence>
<evidence type="ECO:0000256" key="3">
    <source>
        <dbReference type="ARBA" id="ARBA00022577"/>
    </source>
</evidence>
<protein>
    <submittedName>
        <fullName evidence="8">Defensin-like protein 276</fullName>
    </submittedName>
</protein>
<dbReference type="GeneID" id="109126881"/>
<sequence>MLARKYSFASLLLVICLLFTQSTASSCIFKGHCRTSQHCKNVCRGTGIDPVFQLCVPYSFKGGKCCCLHIDGAPSSSKKI</sequence>
<comment type="similarity">
    <text evidence="1">Belongs to the DEFL family.</text>
</comment>
<name>A0ABM1QHT1_CAMSA</name>
<dbReference type="RefSeq" id="XP_019086319.1">
    <property type="nucleotide sequence ID" value="XM_019230774.1"/>
</dbReference>
<keyword evidence="7" id="KW-1185">Reference proteome</keyword>
<evidence type="ECO:0000313" key="8">
    <source>
        <dbReference type="RefSeq" id="XP_019086319.1"/>
    </source>
</evidence>
<dbReference type="InterPro" id="IPR010851">
    <property type="entry name" value="DEFL"/>
</dbReference>
<evidence type="ECO:0000256" key="2">
    <source>
        <dbReference type="ARBA" id="ARBA00022529"/>
    </source>
</evidence>
<feature type="signal peptide" evidence="6">
    <location>
        <begin position="1"/>
        <end position="24"/>
    </location>
</feature>
<dbReference type="Pfam" id="PF25052">
    <property type="entry name" value="AtDEF-like"/>
    <property type="match status" value="1"/>
</dbReference>
<proteinExistence type="inferred from homology"/>
<evidence type="ECO:0000313" key="7">
    <source>
        <dbReference type="Proteomes" id="UP000694864"/>
    </source>
</evidence>
<gene>
    <name evidence="8" type="primary">LOC109126881</name>
</gene>
<reference evidence="7" key="1">
    <citation type="journal article" date="2014" name="Nat. Commun.">
        <title>The emerging biofuel crop Camelina sativa retains a highly undifferentiated hexaploid genome structure.</title>
        <authorList>
            <person name="Kagale S."/>
            <person name="Koh C."/>
            <person name="Nixon J."/>
            <person name="Bollina V."/>
            <person name="Clarke W.E."/>
            <person name="Tuteja R."/>
            <person name="Spillane C."/>
            <person name="Robinson S.J."/>
            <person name="Links M.G."/>
            <person name="Clarke C."/>
            <person name="Higgins E.E."/>
            <person name="Huebert T."/>
            <person name="Sharpe A.G."/>
            <person name="Parkin I.A."/>
        </authorList>
    </citation>
    <scope>NUCLEOTIDE SEQUENCE [LARGE SCALE GENOMIC DNA]</scope>
    <source>
        <strain evidence="7">cv. DH55</strain>
    </source>
</reference>
<accession>A0ABM1QHT1</accession>
<keyword evidence="4" id="KW-0611">Plant defense</keyword>
<keyword evidence="6" id="KW-0732">Signal</keyword>
<feature type="chain" id="PRO_5047001170" evidence="6">
    <location>
        <begin position="25"/>
        <end position="80"/>
    </location>
</feature>
<keyword evidence="5" id="KW-1015">Disulfide bond</keyword>
<dbReference type="PROSITE" id="PS51257">
    <property type="entry name" value="PROKAR_LIPOPROTEIN"/>
    <property type="match status" value="1"/>
</dbReference>
<evidence type="ECO:0000256" key="5">
    <source>
        <dbReference type="ARBA" id="ARBA00023157"/>
    </source>
</evidence>
<evidence type="ECO:0000256" key="4">
    <source>
        <dbReference type="ARBA" id="ARBA00022821"/>
    </source>
</evidence>
<reference evidence="8" key="2">
    <citation type="submission" date="2025-08" db="UniProtKB">
        <authorList>
            <consortium name="RefSeq"/>
        </authorList>
    </citation>
    <scope>IDENTIFICATION</scope>
    <source>
        <tissue evidence="8">Leaf</tissue>
    </source>
</reference>
<organism evidence="7 8">
    <name type="scientific">Camelina sativa</name>
    <name type="common">False flax</name>
    <name type="synonym">Myagrum sativum</name>
    <dbReference type="NCBI Taxonomy" id="90675"/>
    <lineage>
        <taxon>Eukaryota</taxon>
        <taxon>Viridiplantae</taxon>
        <taxon>Streptophyta</taxon>
        <taxon>Embryophyta</taxon>
        <taxon>Tracheophyta</taxon>
        <taxon>Spermatophyta</taxon>
        <taxon>Magnoliopsida</taxon>
        <taxon>eudicotyledons</taxon>
        <taxon>Gunneridae</taxon>
        <taxon>Pentapetalae</taxon>
        <taxon>rosids</taxon>
        <taxon>malvids</taxon>
        <taxon>Brassicales</taxon>
        <taxon>Brassicaceae</taxon>
        <taxon>Camelineae</taxon>
        <taxon>Camelina</taxon>
    </lineage>
</organism>
<keyword evidence="2" id="KW-0929">Antimicrobial</keyword>